<keyword evidence="4" id="KW-1185">Reference proteome</keyword>
<dbReference type="PRINTS" id="PR00040">
    <property type="entry name" value="HTHMERR"/>
</dbReference>
<dbReference type="PANTHER" id="PTHR30204">
    <property type="entry name" value="REDOX-CYCLING DRUG-SENSING TRANSCRIPTIONAL ACTIVATOR SOXR"/>
    <property type="match status" value="1"/>
</dbReference>
<organism evidence="3 4">
    <name type="scientific">Rhizomicrobium palustre</name>
    <dbReference type="NCBI Taxonomy" id="189966"/>
    <lineage>
        <taxon>Bacteria</taxon>
        <taxon>Pseudomonadati</taxon>
        <taxon>Pseudomonadota</taxon>
        <taxon>Alphaproteobacteria</taxon>
        <taxon>Micropepsales</taxon>
        <taxon>Micropepsaceae</taxon>
        <taxon>Rhizomicrobium</taxon>
    </lineage>
</organism>
<evidence type="ECO:0000256" key="1">
    <source>
        <dbReference type="ARBA" id="ARBA00023125"/>
    </source>
</evidence>
<sequence>MSKKAEPRDYAIGDLSRETGVKVTTIRYYESIGLLAEPPRSEGGRRMYGAAHLRRLKFIRHARDLGFEVDAIREMLALSDEPDKSCARVDAITRQHLLAVEDKISRLTLLRNELSRMMKACRHGRVSECRILDTLADHGRCESGHGALRV</sequence>
<dbReference type="Gene3D" id="1.10.1660.10">
    <property type="match status" value="1"/>
</dbReference>
<evidence type="ECO:0000313" key="3">
    <source>
        <dbReference type="EMBL" id="NIK89850.1"/>
    </source>
</evidence>
<dbReference type="InterPro" id="IPR047057">
    <property type="entry name" value="MerR_fam"/>
</dbReference>
<accession>A0A846N471</accession>
<dbReference type="AlphaFoldDB" id="A0A846N471"/>
<evidence type="ECO:0000259" key="2">
    <source>
        <dbReference type="PROSITE" id="PS50937"/>
    </source>
</evidence>
<dbReference type="Proteomes" id="UP000570514">
    <property type="component" value="Unassembled WGS sequence"/>
</dbReference>
<feature type="domain" description="HTH merR-type" evidence="2">
    <location>
        <begin position="9"/>
        <end position="78"/>
    </location>
</feature>
<dbReference type="EMBL" id="JAASRM010000001">
    <property type="protein sequence ID" value="NIK89850.1"/>
    <property type="molecule type" value="Genomic_DNA"/>
</dbReference>
<dbReference type="PROSITE" id="PS50937">
    <property type="entry name" value="HTH_MERR_2"/>
    <property type="match status" value="1"/>
</dbReference>
<dbReference type="PANTHER" id="PTHR30204:SF92">
    <property type="entry name" value="HTH-TYPE TRANSCRIPTIONAL REGULATOR ZNTR"/>
    <property type="match status" value="1"/>
</dbReference>
<dbReference type="GO" id="GO:0003700">
    <property type="term" value="F:DNA-binding transcription factor activity"/>
    <property type="evidence" value="ECO:0007669"/>
    <property type="project" value="InterPro"/>
</dbReference>
<gene>
    <name evidence="3" type="ORF">FHS83_003168</name>
</gene>
<keyword evidence="1 3" id="KW-0238">DNA-binding</keyword>
<evidence type="ECO:0000313" key="4">
    <source>
        <dbReference type="Proteomes" id="UP000570514"/>
    </source>
</evidence>
<proteinExistence type="predicted"/>
<dbReference type="PROSITE" id="PS00552">
    <property type="entry name" value="HTH_MERR_1"/>
    <property type="match status" value="1"/>
</dbReference>
<dbReference type="RefSeq" id="WP_167083904.1">
    <property type="nucleotide sequence ID" value="NZ_BAAADC010000001.1"/>
</dbReference>
<dbReference type="GO" id="GO:0003677">
    <property type="term" value="F:DNA binding"/>
    <property type="evidence" value="ECO:0007669"/>
    <property type="project" value="UniProtKB-KW"/>
</dbReference>
<dbReference type="Pfam" id="PF13411">
    <property type="entry name" value="MerR_1"/>
    <property type="match status" value="1"/>
</dbReference>
<dbReference type="CDD" id="cd04785">
    <property type="entry name" value="HTH_CadR-PbrR-like"/>
    <property type="match status" value="1"/>
</dbReference>
<comment type="caution">
    <text evidence="3">The sequence shown here is derived from an EMBL/GenBank/DDBJ whole genome shotgun (WGS) entry which is preliminary data.</text>
</comment>
<dbReference type="InterPro" id="IPR000551">
    <property type="entry name" value="MerR-type_HTH_dom"/>
</dbReference>
<dbReference type="SUPFAM" id="SSF46955">
    <property type="entry name" value="Putative DNA-binding domain"/>
    <property type="match status" value="1"/>
</dbReference>
<dbReference type="SMART" id="SM00422">
    <property type="entry name" value="HTH_MERR"/>
    <property type="match status" value="1"/>
</dbReference>
<protein>
    <submittedName>
        <fullName evidence="3">DNA-binding transcriptional MerR regulator</fullName>
    </submittedName>
</protein>
<dbReference type="InterPro" id="IPR009061">
    <property type="entry name" value="DNA-bd_dom_put_sf"/>
</dbReference>
<name>A0A846N471_9PROT</name>
<reference evidence="3 4" key="1">
    <citation type="submission" date="2020-03" db="EMBL/GenBank/DDBJ databases">
        <title>Genomic Encyclopedia of Type Strains, Phase IV (KMG-IV): sequencing the most valuable type-strain genomes for metagenomic binning, comparative biology and taxonomic classification.</title>
        <authorList>
            <person name="Goeker M."/>
        </authorList>
    </citation>
    <scope>NUCLEOTIDE SEQUENCE [LARGE SCALE GENOMIC DNA]</scope>
    <source>
        <strain evidence="3 4">DSM 19867</strain>
    </source>
</reference>